<accession>A0A8X6PUJ0</accession>
<evidence type="ECO:0000313" key="2">
    <source>
        <dbReference type="Proteomes" id="UP000887013"/>
    </source>
</evidence>
<comment type="caution">
    <text evidence="1">The sequence shown here is derived from an EMBL/GenBank/DDBJ whole genome shotgun (WGS) entry which is preliminary data.</text>
</comment>
<dbReference type="Proteomes" id="UP000887013">
    <property type="component" value="Unassembled WGS sequence"/>
</dbReference>
<protein>
    <submittedName>
        <fullName evidence="1">Uncharacterized protein</fullName>
    </submittedName>
</protein>
<reference evidence="1" key="1">
    <citation type="submission" date="2020-08" db="EMBL/GenBank/DDBJ databases">
        <title>Multicomponent nature underlies the extraordinary mechanical properties of spider dragline silk.</title>
        <authorList>
            <person name="Kono N."/>
            <person name="Nakamura H."/>
            <person name="Mori M."/>
            <person name="Yoshida Y."/>
            <person name="Ohtoshi R."/>
            <person name="Malay A.D."/>
            <person name="Moran D.A.P."/>
            <person name="Tomita M."/>
            <person name="Numata K."/>
            <person name="Arakawa K."/>
        </authorList>
    </citation>
    <scope>NUCLEOTIDE SEQUENCE</scope>
</reference>
<organism evidence="1 2">
    <name type="scientific">Nephila pilipes</name>
    <name type="common">Giant wood spider</name>
    <name type="synonym">Nephila maculata</name>
    <dbReference type="NCBI Taxonomy" id="299642"/>
    <lineage>
        <taxon>Eukaryota</taxon>
        <taxon>Metazoa</taxon>
        <taxon>Ecdysozoa</taxon>
        <taxon>Arthropoda</taxon>
        <taxon>Chelicerata</taxon>
        <taxon>Arachnida</taxon>
        <taxon>Araneae</taxon>
        <taxon>Araneomorphae</taxon>
        <taxon>Entelegynae</taxon>
        <taxon>Araneoidea</taxon>
        <taxon>Nephilidae</taxon>
        <taxon>Nephila</taxon>
    </lineage>
</organism>
<keyword evidence="2" id="KW-1185">Reference proteome</keyword>
<sequence length="167" mass="18424">MRTRIASTSLARSRSGVICSESIQLQTEATMRLQILVLTLSVLAVSSVTAFKGYSDELVSFTIKTDACVGNSGDQQQCDDFVGCAEKFPKELHDIFKQCIKDTYGDDGLGKCNDKETLFRSPELLQKYVSCFLTKLPDKSGLSDSDQSKVDDFKKCVYKVGGECMNN</sequence>
<gene>
    <name evidence="1" type="primary">NCL1_47421</name>
    <name evidence="1" type="ORF">NPIL_342611</name>
</gene>
<evidence type="ECO:0000313" key="1">
    <source>
        <dbReference type="EMBL" id="GFT90408.1"/>
    </source>
</evidence>
<name>A0A8X6PUJ0_NEPPI</name>
<dbReference type="OrthoDB" id="6424365at2759"/>
<dbReference type="EMBL" id="BMAW01024987">
    <property type="protein sequence ID" value="GFT90408.1"/>
    <property type="molecule type" value="Genomic_DNA"/>
</dbReference>
<dbReference type="AlphaFoldDB" id="A0A8X6PUJ0"/>
<proteinExistence type="predicted"/>